<comment type="caution">
    <text evidence="7">The sequence shown here is derived from an EMBL/GenBank/DDBJ whole genome shotgun (WGS) entry which is preliminary data.</text>
</comment>
<dbReference type="Pfam" id="PF03073">
    <property type="entry name" value="TspO_MBR"/>
    <property type="match status" value="1"/>
</dbReference>
<feature type="transmembrane region" description="Helical" evidence="6">
    <location>
        <begin position="102"/>
        <end position="122"/>
    </location>
</feature>
<proteinExistence type="inferred from homology"/>
<evidence type="ECO:0000313" key="8">
    <source>
        <dbReference type="Proteomes" id="UP001497392"/>
    </source>
</evidence>
<evidence type="ECO:0000256" key="1">
    <source>
        <dbReference type="ARBA" id="ARBA00004141"/>
    </source>
</evidence>
<evidence type="ECO:0000256" key="4">
    <source>
        <dbReference type="ARBA" id="ARBA00022989"/>
    </source>
</evidence>
<dbReference type="EMBL" id="CAXHTA020000017">
    <property type="protein sequence ID" value="CAL5227504.1"/>
    <property type="molecule type" value="Genomic_DNA"/>
</dbReference>
<keyword evidence="8" id="KW-1185">Reference proteome</keyword>
<organism evidence="7 8">
    <name type="scientific">Coccomyxa viridis</name>
    <dbReference type="NCBI Taxonomy" id="1274662"/>
    <lineage>
        <taxon>Eukaryota</taxon>
        <taxon>Viridiplantae</taxon>
        <taxon>Chlorophyta</taxon>
        <taxon>core chlorophytes</taxon>
        <taxon>Trebouxiophyceae</taxon>
        <taxon>Trebouxiophyceae incertae sedis</taxon>
        <taxon>Coccomyxaceae</taxon>
        <taxon>Coccomyxa</taxon>
    </lineage>
</organism>
<feature type="transmembrane region" description="Helical" evidence="6">
    <location>
        <begin position="68"/>
        <end position="90"/>
    </location>
</feature>
<comment type="similarity">
    <text evidence="2">Belongs to the TspO/BZRP family.</text>
</comment>
<dbReference type="PANTHER" id="PTHR10057">
    <property type="entry name" value="PERIPHERAL-TYPE BENZODIAZEPINE RECEPTOR"/>
    <property type="match status" value="1"/>
</dbReference>
<evidence type="ECO:0000313" key="7">
    <source>
        <dbReference type="EMBL" id="CAL5227504.1"/>
    </source>
</evidence>
<feature type="transmembrane region" description="Helical" evidence="6">
    <location>
        <begin position="29"/>
        <end position="47"/>
    </location>
</feature>
<dbReference type="CDD" id="cd15904">
    <property type="entry name" value="TSPO_MBR"/>
    <property type="match status" value="1"/>
</dbReference>
<name>A0ABP1G5F5_9CHLO</name>
<dbReference type="Proteomes" id="UP001497392">
    <property type="component" value="Unassembled WGS sequence"/>
</dbReference>
<keyword evidence="5 6" id="KW-0472">Membrane</keyword>
<evidence type="ECO:0000256" key="6">
    <source>
        <dbReference type="SAM" id="Phobius"/>
    </source>
</evidence>
<gene>
    <name evidence="7" type="primary">g10489</name>
    <name evidence="7" type="ORF">VP750_LOCUS9410</name>
</gene>
<keyword evidence="3 6" id="KW-0812">Transmembrane</keyword>
<protein>
    <submittedName>
        <fullName evidence="7">G10489 protein</fullName>
    </submittedName>
</protein>
<dbReference type="PANTHER" id="PTHR10057:SF0">
    <property type="entry name" value="TRANSLOCATOR PROTEIN"/>
    <property type="match status" value="1"/>
</dbReference>
<dbReference type="InterPro" id="IPR004307">
    <property type="entry name" value="TspO_MBR"/>
</dbReference>
<evidence type="ECO:0000256" key="3">
    <source>
        <dbReference type="ARBA" id="ARBA00022692"/>
    </source>
</evidence>
<evidence type="ECO:0000256" key="5">
    <source>
        <dbReference type="ARBA" id="ARBA00023136"/>
    </source>
</evidence>
<sequence>MVMEEIKQQLGVHPRMPNWETHHMGTGQSLAISVGVPVVAGFLVSFLGQKEILTWYRGLNKPKWQPPAFLFGPVWTTLYILCGVSSWLVWTHGGFEKQRVPLTLYGINMLFNLAWNPTFFLFHAMQTAFWDALGIVASLAFVIPAFYRVEPLAGLLMLPYLAWAIFALFLNSTLINLNPQEFTPKELKADTTTGRVAPKEE</sequence>
<reference evidence="7 8" key="1">
    <citation type="submission" date="2024-06" db="EMBL/GenBank/DDBJ databases">
        <authorList>
            <person name="Kraege A."/>
            <person name="Thomma B."/>
        </authorList>
    </citation>
    <scope>NUCLEOTIDE SEQUENCE [LARGE SCALE GENOMIC DNA]</scope>
</reference>
<feature type="transmembrane region" description="Helical" evidence="6">
    <location>
        <begin position="129"/>
        <end position="147"/>
    </location>
</feature>
<evidence type="ECO:0000256" key="2">
    <source>
        <dbReference type="ARBA" id="ARBA00007524"/>
    </source>
</evidence>
<dbReference type="Gene3D" id="1.20.1260.100">
    <property type="entry name" value="TspO/MBR protein"/>
    <property type="match status" value="1"/>
</dbReference>
<feature type="transmembrane region" description="Helical" evidence="6">
    <location>
        <begin position="153"/>
        <end position="177"/>
    </location>
</feature>
<accession>A0ABP1G5F5</accession>
<dbReference type="InterPro" id="IPR038330">
    <property type="entry name" value="TspO/MBR-related_sf"/>
</dbReference>
<keyword evidence="4 6" id="KW-1133">Transmembrane helix</keyword>
<comment type="subcellular location">
    <subcellularLocation>
        <location evidence="1">Membrane</location>
        <topology evidence="1">Multi-pass membrane protein</topology>
    </subcellularLocation>
</comment>